<reference evidence="2" key="1">
    <citation type="submission" date="2015-01" db="EMBL/GenBank/DDBJ databases">
        <authorList>
            <person name="Aksoy S."/>
            <person name="Warren W."/>
            <person name="Wilson R.K."/>
        </authorList>
    </citation>
    <scope>NUCLEOTIDE SEQUENCE [LARGE SCALE GENOMIC DNA]</scope>
    <source>
        <strain evidence="2">IAEA</strain>
    </source>
</reference>
<proteinExistence type="predicted"/>
<evidence type="ECO:0000313" key="1">
    <source>
        <dbReference type="EnsemblMetazoa" id="GPPI013495-PA"/>
    </source>
</evidence>
<dbReference type="EMBL" id="JXJN01006121">
    <property type="status" value="NOT_ANNOTATED_CDS"/>
    <property type="molecule type" value="Genomic_DNA"/>
</dbReference>
<reference evidence="1" key="2">
    <citation type="submission" date="2020-05" db="UniProtKB">
        <authorList>
            <consortium name="EnsemblMetazoa"/>
        </authorList>
    </citation>
    <scope>IDENTIFICATION</scope>
    <source>
        <strain evidence="1">IAEA</strain>
    </source>
</reference>
<organism evidence="1 2">
    <name type="scientific">Glossina palpalis gambiensis</name>
    <dbReference type="NCBI Taxonomy" id="67801"/>
    <lineage>
        <taxon>Eukaryota</taxon>
        <taxon>Metazoa</taxon>
        <taxon>Ecdysozoa</taxon>
        <taxon>Arthropoda</taxon>
        <taxon>Hexapoda</taxon>
        <taxon>Insecta</taxon>
        <taxon>Pterygota</taxon>
        <taxon>Neoptera</taxon>
        <taxon>Endopterygota</taxon>
        <taxon>Diptera</taxon>
        <taxon>Brachycera</taxon>
        <taxon>Muscomorpha</taxon>
        <taxon>Hippoboscoidea</taxon>
        <taxon>Glossinidae</taxon>
        <taxon>Glossina</taxon>
    </lineage>
</organism>
<accession>A0A1B0AZ23</accession>
<keyword evidence="2" id="KW-1185">Reference proteome</keyword>
<sequence length="95" mass="10738">MKCILILNDVQNLIISSHYSRLQLPLDIVPMEQVSSMVSNGGGSVTMQRDDDYRIRIMKRTATYTNTNLMMNDPHIVMSECVTWMAAALQNSIAM</sequence>
<dbReference type="EnsemblMetazoa" id="GPPI013495-RA">
    <property type="protein sequence ID" value="GPPI013495-PA"/>
    <property type="gene ID" value="GPPI013495"/>
</dbReference>
<dbReference type="VEuPathDB" id="VectorBase:GPPI013495"/>
<protein>
    <submittedName>
        <fullName evidence="1">Uncharacterized protein</fullName>
    </submittedName>
</protein>
<dbReference type="AlphaFoldDB" id="A0A1B0AZ23"/>
<dbReference type="Proteomes" id="UP000092460">
    <property type="component" value="Unassembled WGS sequence"/>
</dbReference>
<evidence type="ECO:0000313" key="2">
    <source>
        <dbReference type="Proteomes" id="UP000092460"/>
    </source>
</evidence>
<name>A0A1B0AZ23_9MUSC</name>